<dbReference type="RefSeq" id="XP_009029086.1">
    <property type="nucleotide sequence ID" value="XM_009030838.1"/>
</dbReference>
<sequence length="276" mass="31741">MKMFSFAIGLQIWGQTNCQKEFNNYTVNNTPEDGNCLFSAIADQIGIPMSNASAVESEENIKIIFSEYGSLDNYLTMMSKDHNWGDGIIIEAAASYSKRPVNVIIKIGNQSFDAKPINLGYTEINSGEKKNHYVSLFINESVQITEDTNENSSSIKISNETRCSGKNKVDIVRRFKDDWSEQYFCIFVNNIIVCVIYSTTIAVVKEYNVRRHFKTSHKDWNKKFPINSKIRENKLRECIKKLGHQQEELRKHTSLDDYTRASFKIAWQLAMARKTI</sequence>
<reference evidence="2 4" key="2">
    <citation type="journal article" date="2013" name="Nature">
        <title>Insights into bilaterian evolution from three spiralian genomes.</title>
        <authorList>
            <person name="Simakov O."/>
            <person name="Marletaz F."/>
            <person name="Cho S.J."/>
            <person name="Edsinger-Gonzales E."/>
            <person name="Havlak P."/>
            <person name="Hellsten U."/>
            <person name="Kuo D.H."/>
            <person name="Larsson T."/>
            <person name="Lv J."/>
            <person name="Arendt D."/>
            <person name="Savage R."/>
            <person name="Osoegawa K."/>
            <person name="de Jong P."/>
            <person name="Grimwood J."/>
            <person name="Chapman J.A."/>
            <person name="Shapiro H."/>
            <person name="Aerts A."/>
            <person name="Otillar R.P."/>
            <person name="Terry A.Y."/>
            <person name="Boore J.L."/>
            <person name="Grigoriev I.V."/>
            <person name="Lindberg D.R."/>
            <person name="Seaver E.C."/>
            <person name="Weisblat D.A."/>
            <person name="Putnam N.H."/>
            <person name="Rokhsar D.S."/>
        </authorList>
    </citation>
    <scope>NUCLEOTIDE SEQUENCE</scope>
</reference>
<dbReference type="PROSITE" id="PS50802">
    <property type="entry name" value="OTU"/>
    <property type="match status" value="1"/>
</dbReference>
<dbReference type="HOGENOM" id="CLU_1009283_0_0_1"/>
<reference evidence="4" key="1">
    <citation type="submission" date="2012-12" db="EMBL/GenBank/DDBJ databases">
        <authorList>
            <person name="Hellsten U."/>
            <person name="Grimwood J."/>
            <person name="Chapman J.A."/>
            <person name="Shapiro H."/>
            <person name="Aerts A."/>
            <person name="Otillar R.P."/>
            <person name="Terry A.Y."/>
            <person name="Boore J.L."/>
            <person name="Simakov O."/>
            <person name="Marletaz F."/>
            <person name="Cho S.-J."/>
            <person name="Edsinger-Gonzales E."/>
            <person name="Havlak P."/>
            <person name="Kuo D.-H."/>
            <person name="Larsson T."/>
            <person name="Lv J."/>
            <person name="Arendt D."/>
            <person name="Savage R."/>
            <person name="Osoegawa K."/>
            <person name="de Jong P."/>
            <person name="Lindberg D.R."/>
            <person name="Seaver E.C."/>
            <person name="Weisblat D.A."/>
            <person name="Putnam N.H."/>
            <person name="Grigoriev I.V."/>
            <person name="Rokhsar D.S."/>
        </authorList>
    </citation>
    <scope>NUCLEOTIDE SEQUENCE</scope>
</reference>
<dbReference type="Pfam" id="PF02338">
    <property type="entry name" value="OTU"/>
    <property type="match status" value="1"/>
</dbReference>
<dbReference type="CTD" id="20200730"/>
<dbReference type="PANTHER" id="PTHR45913:SF21">
    <property type="entry name" value="DUF4371 DOMAIN-CONTAINING PROTEIN"/>
    <property type="match status" value="1"/>
</dbReference>
<dbReference type="EnsemblMetazoa" id="HelroT164900">
    <property type="protein sequence ID" value="HelroP164900"/>
    <property type="gene ID" value="HelroG164900"/>
</dbReference>
<dbReference type="AlphaFoldDB" id="T1EVY0"/>
<evidence type="ECO:0000313" key="4">
    <source>
        <dbReference type="Proteomes" id="UP000015101"/>
    </source>
</evidence>
<dbReference type="OrthoDB" id="6158363at2759"/>
<dbReference type="InterPro" id="IPR003323">
    <property type="entry name" value="OTU_dom"/>
</dbReference>
<name>T1EVY0_HELRO</name>
<evidence type="ECO:0000313" key="2">
    <source>
        <dbReference type="EMBL" id="ESN92786.1"/>
    </source>
</evidence>
<dbReference type="PANTHER" id="PTHR45913">
    <property type="entry name" value="EPM2A-INTERACTING PROTEIN 1"/>
    <property type="match status" value="1"/>
</dbReference>
<dbReference type="KEGG" id="hro:HELRODRAFT_164900"/>
<keyword evidence="4" id="KW-1185">Reference proteome</keyword>
<dbReference type="Proteomes" id="UP000015101">
    <property type="component" value="Unassembled WGS sequence"/>
</dbReference>
<evidence type="ECO:0000259" key="1">
    <source>
        <dbReference type="PROSITE" id="PS50802"/>
    </source>
</evidence>
<accession>T1EVY0</accession>
<dbReference type="Gene3D" id="3.90.70.80">
    <property type="match status" value="1"/>
</dbReference>
<dbReference type="InterPro" id="IPR038765">
    <property type="entry name" value="Papain-like_cys_pep_sf"/>
</dbReference>
<dbReference type="CDD" id="cd22758">
    <property type="entry name" value="OTU_232R-like"/>
    <property type="match status" value="1"/>
</dbReference>
<dbReference type="eggNOG" id="ENOG502SX8W">
    <property type="taxonomic scope" value="Eukaryota"/>
</dbReference>
<proteinExistence type="predicted"/>
<dbReference type="SUPFAM" id="SSF54001">
    <property type="entry name" value="Cysteine proteinases"/>
    <property type="match status" value="1"/>
</dbReference>
<dbReference type="GeneID" id="20200730"/>
<dbReference type="InParanoid" id="T1EVY0"/>
<dbReference type="EMBL" id="AMQM01001876">
    <property type="status" value="NOT_ANNOTATED_CDS"/>
    <property type="molecule type" value="Genomic_DNA"/>
</dbReference>
<organism evidence="3 4">
    <name type="scientific">Helobdella robusta</name>
    <name type="common">Californian leech</name>
    <dbReference type="NCBI Taxonomy" id="6412"/>
    <lineage>
        <taxon>Eukaryota</taxon>
        <taxon>Metazoa</taxon>
        <taxon>Spiralia</taxon>
        <taxon>Lophotrochozoa</taxon>
        <taxon>Annelida</taxon>
        <taxon>Clitellata</taxon>
        <taxon>Hirudinea</taxon>
        <taxon>Rhynchobdellida</taxon>
        <taxon>Glossiphoniidae</taxon>
        <taxon>Helobdella</taxon>
    </lineage>
</organism>
<evidence type="ECO:0000313" key="3">
    <source>
        <dbReference type="EnsemblMetazoa" id="HelroP164900"/>
    </source>
</evidence>
<dbReference type="EMBL" id="KB097639">
    <property type="protein sequence ID" value="ESN92786.1"/>
    <property type="molecule type" value="Genomic_DNA"/>
</dbReference>
<feature type="domain" description="OTU" evidence="1">
    <location>
        <begin position="25"/>
        <end position="139"/>
    </location>
</feature>
<reference evidence="3" key="3">
    <citation type="submission" date="2015-06" db="UniProtKB">
        <authorList>
            <consortium name="EnsemblMetazoa"/>
        </authorList>
    </citation>
    <scope>IDENTIFICATION</scope>
</reference>
<protein>
    <recommendedName>
        <fullName evidence="1">OTU domain-containing protein</fullName>
    </recommendedName>
</protein>
<gene>
    <name evidence="3" type="primary">20200730</name>
    <name evidence="2" type="ORF">HELRODRAFT_164900</name>
</gene>